<proteinExistence type="predicted"/>
<accession>A0A0U1KZ59</accession>
<dbReference type="PROSITE" id="PS01332">
    <property type="entry name" value="HTH_RRF2_1"/>
    <property type="match status" value="1"/>
</dbReference>
<dbReference type="InterPro" id="IPR036390">
    <property type="entry name" value="WH_DNA-bd_sf"/>
</dbReference>
<dbReference type="AlphaFoldDB" id="A0A0U1KZ59"/>
<reference evidence="2" key="1">
    <citation type="submission" date="2015-03" db="EMBL/GenBank/DDBJ databases">
        <authorList>
            <person name="Nijsse Bart"/>
        </authorList>
    </citation>
    <scope>NUCLEOTIDE SEQUENCE [LARGE SCALE GENOMIC DNA]</scope>
</reference>
<dbReference type="InterPro" id="IPR000944">
    <property type="entry name" value="Tscrpt_reg_Rrf2"/>
</dbReference>
<dbReference type="SUPFAM" id="SSF46785">
    <property type="entry name" value="Winged helix' DNA-binding domain"/>
    <property type="match status" value="1"/>
</dbReference>
<dbReference type="GO" id="GO:0003700">
    <property type="term" value="F:DNA-binding transcription factor activity"/>
    <property type="evidence" value="ECO:0007669"/>
    <property type="project" value="TreeGrafter"/>
</dbReference>
<keyword evidence="2" id="KW-1185">Reference proteome</keyword>
<dbReference type="InterPro" id="IPR036388">
    <property type="entry name" value="WH-like_DNA-bd_sf"/>
</dbReference>
<sequence>MQLNQATDYAFRVVLYLSGLPFGEVASGITIAESQTIPRRFLQKIMRMLAAGGLVKSYRGAVGGFALAKRAEEITLYDVIIAMEGSLGIHRCLADRSACNRHCGEECPVHQALAATQDRLAADLAKVTFAALAAKTNKSSRG</sequence>
<dbReference type="RefSeq" id="WP_021168395.1">
    <property type="nucleotide sequence ID" value="NZ_CTRP01000011.1"/>
</dbReference>
<dbReference type="Pfam" id="PF02082">
    <property type="entry name" value="Rrf2"/>
    <property type="match status" value="1"/>
</dbReference>
<dbReference type="Gene3D" id="1.10.10.10">
    <property type="entry name" value="Winged helix-like DNA-binding domain superfamily/Winged helix DNA-binding domain"/>
    <property type="match status" value="1"/>
</dbReference>
<dbReference type="PANTHER" id="PTHR33221:SF2">
    <property type="entry name" value="TRANSCRIPTIONAL REGULATOR"/>
    <property type="match status" value="1"/>
</dbReference>
<dbReference type="Proteomes" id="UP000049855">
    <property type="component" value="Unassembled WGS sequence"/>
</dbReference>
<evidence type="ECO:0000313" key="2">
    <source>
        <dbReference type="Proteomes" id="UP000049855"/>
    </source>
</evidence>
<gene>
    <name evidence="1" type="ORF">SpAn4DRAFT_3161</name>
</gene>
<dbReference type="PROSITE" id="PS51197">
    <property type="entry name" value="HTH_RRF2_2"/>
    <property type="match status" value="1"/>
</dbReference>
<protein>
    <submittedName>
        <fullName evidence="1">Rrf2 family transcriptional regulator</fullName>
    </submittedName>
</protein>
<name>A0A0U1KZ59_9FIRM</name>
<dbReference type="InterPro" id="IPR030489">
    <property type="entry name" value="TR_Rrf2-type_CS"/>
</dbReference>
<dbReference type="EMBL" id="CTRP01000011">
    <property type="protein sequence ID" value="CQR72701.1"/>
    <property type="molecule type" value="Genomic_DNA"/>
</dbReference>
<organism evidence="1 2">
    <name type="scientific">Sporomusa ovata</name>
    <dbReference type="NCBI Taxonomy" id="2378"/>
    <lineage>
        <taxon>Bacteria</taxon>
        <taxon>Bacillati</taxon>
        <taxon>Bacillota</taxon>
        <taxon>Negativicutes</taxon>
        <taxon>Selenomonadales</taxon>
        <taxon>Sporomusaceae</taxon>
        <taxon>Sporomusa</taxon>
    </lineage>
</organism>
<dbReference type="GO" id="GO:0005829">
    <property type="term" value="C:cytosol"/>
    <property type="evidence" value="ECO:0007669"/>
    <property type="project" value="TreeGrafter"/>
</dbReference>
<evidence type="ECO:0000313" key="1">
    <source>
        <dbReference type="EMBL" id="CQR72701.1"/>
    </source>
</evidence>
<dbReference type="PANTHER" id="PTHR33221">
    <property type="entry name" value="WINGED HELIX-TURN-HELIX TRANSCRIPTIONAL REGULATOR, RRF2 FAMILY"/>
    <property type="match status" value="1"/>
</dbReference>
<dbReference type="NCBIfam" id="TIGR00738">
    <property type="entry name" value="rrf2_super"/>
    <property type="match status" value="1"/>
</dbReference>